<feature type="region of interest" description="Disordered" evidence="1">
    <location>
        <begin position="1"/>
        <end position="23"/>
    </location>
</feature>
<evidence type="ECO:0000256" key="1">
    <source>
        <dbReference type="SAM" id="MobiDB-lite"/>
    </source>
</evidence>
<dbReference type="EMBL" id="VSSQ01097114">
    <property type="protein sequence ID" value="MPN40595.1"/>
    <property type="molecule type" value="Genomic_DNA"/>
</dbReference>
<gene>
    <name evidence="2" type="ORF">SDC9_188133</name>
</gene>
<proteinExistence type="predicted"/>
<evidence type="ECO:0000313" key="2">
    <source>
        <dbReference type="EMBL" id="MPN40595.1"/>
    </source>
</evidence>
<protein>
    <submittedName>
        <fullName evidence="2">Uncharacterized protein</fullName>
    </submittedName>
</protein>
<reference evidence="2" key="1">
    <citation type="submission" date="2019-08" db="EMBL/GenBank/DDBJ databases">
        <authorList>
            <person name="Kucharzyk K."/>
            <person name="Murdoch R.W."/>
            <person name="Higgins S."/>
            <person name="Loffler F."/>
        </authorList>
    </citation>
    <scope>NUCLEOTIDE SEQUENCE</scope>
</reference>
<organism evidence="2">
    <name type="scientific">bioreactor metagenome</name>
    <dbReference type="NCBI Taxonomy" id="1076179"/>
    <lineage>
        <taxon>unclassified sequences</taxon>
        <taxon>metagenomes</taxon>
        <taxon>ecological metagenomes</taxon>
    </lineage>
</organism>
<sequence>MQEAAGAGQRFGQGRGTQAAATQEFETADTHRLGEEIEGFVVQLPVKPVVERCIAIDGNSAGRVCNINIQRRKKGRRVDPAAGHAGQHAGNKSHCDSGLRSGW</sequence>
<comment type="caution">
    <text evidence="2">The sequence shown here is derived from an EMBL/GenBank/DDBJ whole genome shotgun (WGS) entry which is preliminary data.</text>
</comment>
<dbReference type="AlphaFoldDB" id="A0A645HNG4"/>
<name>A0A645HNG4_9ZZZZ</name>
<accession>A0A645HNG4</accession>
<feature type="region of interest" description="Disordered" evidence="1">
    <location>
        <begin position="72"/>
        <end position="103"/>
    </location>
</feature>